<name>A0ABV1F2D1_9BACI</name>
<evidence type="ECO:0008006" key="4">
    <source>
        <dbReference type="Google" id="ProtNLM"/>
    </source>
</evidence>
<evidence type="ECO:0000313" key="3">
    <source>
        <dbReference type="Proteomes" id="UP001465426"/>
    </source>
</evidence>
<dbReference type="Proteomes" id="UP001465426">
    <property type="component" value="Unassembled WGS sequence"/>
</dbReference>
<organism evidence="2 3">
    <name type="scientific">Niallia hominis</name>
    <dbReference type="NCBI Taxonomy" id="3133173"/>
    <lineage>
        <taxon>Bacteria</taxon>
        <taxon>Bacillati</taxon>
        <taxon>Bacillota</taxon>
        <taxon>Bacilli</taxon>
        <taxon>Bacillales</taxon>
        <taxon>Bacillaceae</taxon>
        <taxon>Niallia</taxon>
    </lineage>
</organism>
<evidence type="ECO:0000313" key="2">
    <source>
        <dbReference type="EMBL" id="MEQ2467520.1"/>
    </source>
</evidence>
<keyword evidence="3" id="KW-1185">Reference proteome</keyword>
<keyword evidence="1" id="KW-1133">Transmembrane helix</keyword>
<keyword evidence="1" id="KW-0812">Transmembrane</keyword>
<reference evidence="2 3" key="1">
    <citation type="submission" date="2024-03" db="EMBL/GenBank/DDBJ databases">
        <title>Human intestinal bacterial collection.</title>
        <authorList>
            <person name="Pauvert C."/>
            <person name="Hitch T.C.A."/>
            <person name="Clavel T."/>
        </authorList>
    </citation>
    <scope>NUCLEOTIDE SEQUENCE [LARGE SCALE GENOMIC DNA]</scope>
    <source>
        <strain evidence="2 3">CLA-SR-H024</strain>
    </source>
</reference>
<feature type="transmembrane region" description="Helical" evidence="1">
    <location>
        <begin position="6"/>
        <end position="27"/>
    </location>
</feature>
<gene>
    <name evidence="2" type="ORF">WMO63_17840</name>
</gene>
<accession>A0ABV1F2D1</accession>
<proteinExistence type="predicted"/>
<evidence type="ECO:0000256" key="1">
    <source>
        <dbReference type="SAM" id="Phobius"/>
    </source>
</evidence>
<sequence length="76" mass="9059">MQLFSMINLLIFILPIVLILGFLFYLARYMKRAEARADEKIIIEKENIENQKEQINALNKIKERIVHIEKILDETN</sequence>
<dbReference type="EMBL" id="JBBMFN010000054">
    <property type="protein sequence ID" value="MEQ2467520.1"/>
    <property type="molecule type" value="Genomic_DNA"/>
</dbReference>
<dbReference type="RefSeq" id="WP_031535913.1">
    <property type="nucleotide sequence ID" value="NZ_JBBMFN010000054.1"/>
</dbReference>
<protein>
    <recommendedName>
        <fullName evidence="4">Phage shock protein B</fullName>
    </recommendedName>
</protein>
<keyword evidence="1" id="KW-0472">Membrane</keyword>
<comment type="caution">
    <text evidence="2">The sequence shown here is derived from an EMBL/GenBank/DDBJ whole genome shotgun (WGS) entry which is preliminary data.</text>
</comment>